<dbReference type="KEGG" id="hcz:G9Q37_21225"/>
<proteinExistence type="predicted"/>
<accession>A0A6G8INC3</accession>
<reference evidence="1 2" key="1">
    <citation type="submission" date="2020-03" db="EMBL/GenBank/DDBJ databases">
        <title>Hydrogenophaga sp. nov. isolated from cyanobacterial mat.</title>
        <authorList>
            <person name="Thorat V."/>
            <person name="Kirdat K."/>
            <person name="Tiwarekar B."/>
            <person name="Costa E.D."/>
            <person name="Yadav A."/>
        </authorList>
    </citation>
    <scope>NUCLEOTIDE SEQUENCE [LARGE SCALE GENOMIC DNA]</scope>
    <source>
        <strain evidence="1 2">BA0156</strain>
    </source>
</reference>
<dbReference type="EMBL" id="CP049989">
    <property type="protein sequence ID" value="QIM54508.1"/>
    <property type="molecule type" value="Genomic_DNA"/>
</dbReference>
<name>A0A6G8INC3_9BURK</name>
<evidence type="ECO:0000313" key="2">
    <source>
        <dbReference type="Proteomes" id="UP000503162"/>
    </source>
</evidence>
<dbReference type="RefSeq" id="WP_166230561.1">
    <property type="nucleotide sequence ID" value="NZ_CP049989.1"/>
</dbReference>
<gene>
    <name evidence="1" type="ORF">G9Q37_21225</name>
</gene>
<protein>
    <submittedName>
        <fullName evidence="1">Uncharacterized protein</fullName>
    </submittedName>
</protein>
<dbReference type="AlphaFoldDB" id="A0A6G8INC3"/>
<keyword evidence="2" id="KW-1185">Reference proteome</keyword>
<evidence type="ECO:0000313" key="1">
    <source>
        <dbReference type="EMBL" id="QIM54508.1"/>
    </source>
</evidence>
<organism evidence="1 2">
    <name type="scientific">Hydrogenophaga crocea</name>
    <dbReference type="NCBI Taxonomy" id="2716225"/>
    <lineage>
        <taxon>Bacteria</taxon>
        <taxon>Pseudomonadati</taxon>
        <taxon>Pseudomonadota</taxon>
        <taxon>Betaproteobacteria</taxon>
        <taxon>Burkholderiales</taxon>
        <taxon>Comamonadaceae</taxon>
        <taxon>Hydrogenophaga</taxon>
    </lineage>
</organism>
<sequence>MLTMPESASAAARDDPHLLSLPWISAGRMRLLRGDVLRFRPDPLRLGLQVAVFEWRLGDGACRRVTLGVHQRPAQDWLQGEDDALVLIEPAGAPGWAAATGGLRERVRLTEGGGFAYHPLPGFVGREAFAYLDQGRGELRLTHVTISLQPPLH</sequence>
<dbReference type="Proteomes" id="UP000503162">
    <property type="component" value="Chromosome"/>
</dbReference>